<protein>
    <recommendedName>
        <fullName evidence="5">EKC/KEOPS complex subunit GON7</fullName>
    </recommendedName>
</protein>
<comment type="subcellular location">
    <subcellularLocation>
        <location evidence="2">Chromosome</location>
        <location evidence="2">Telomere</location>
    </subcellularLocation>
    <subcellularLocation>
        <location evidence="1">Nucleus</location>
    </subcellularLocation>
</comment>
<feature type="compositionally biased region" description="Low complexity" evidence="14">
    <location>
        <begin position="20"/>
        <end position="31"/>
    </location>
</feature>
<evidence type="ECO:0000256" key="7">
    <source>
        <dbReference type="ARBA" id="ARBA00022694"/>
    </source>
</evidence>
<reference evidence="15 16" key="1">
    <citation type="journal article" date="2008" name="Genome Biol.">
        <title>The genome sequence of the model ascomycete fungus Podospora anserina.</title>
        <authorList>
            <person name="Espagne E."/>
            <person name="Lespinet O."/>
            <person name="Malagnac F."/>
            <person name="Da Silva C."/>
            <person name="Jaillon O."/>
            <person name="Porcel B.M."/>
            <person name="Couloux A."/>
            <person name="Aury J.-M."/>
            <person name="Segurens B."/>
            <person name="Poulain J."/>
            <person name="Anthouard V."/>
            <person name="Grossetete S."/>
            <person name="Khalili H."/>
            <person name="Coppin E."/>
            <person name="Dequard-Chablat M."/>
            <person name="Picard M."/>
            <person name="Contamine V."/>
            <person name="Arnaise S."/>
            <person name="Bourdais A."/>
            <person name="Berteaux-Lecellier V."/>
            <person name="Gautheret D."/>
            <person name="de Vries R.P."/>
            <person name="Battaglia E."/>
            <person name="Coutinho P.M."/>
            <person name="Danchin E.G.J."/>
            <person name="Henrissat B."/>
            <person name="El Khoury R."/>
            <person name="Sainsard-Chanet A."/>
            <person name="Boivin A."/>
            <person name="Pinan-Lucarre B."/>
            <person name="Sellem C.H."/>
            <person name="Debuchy R."/>
            <person name="Wincker P."/>
            <person name="Weissenbach J."/>
            <person name="Silar P."/>
        </authorList>
    </citation>
    <scope>NUCLEOTIDE SEQUENCE [LARGE SCALE GENOMIC DNA]</scope>
    <source>
        <strain evidence="16">S / ATCC MYA-4624 / DSM 980 / FGSC 10383</strain>
    </source>
</reference>
<evidence type="ECO:0000313" key="15">
    <source>
        <dbReference type="EMBL" id="CDP27038.1"/>
    </source>
</evidence>
<evidence type="ECO:0000256" key="2">
    <source>
        <dbReference type="ARBA" id="ARBA00004574"/>
    </source>
</evidence>
<evidence type="ECO:0000256" key="6">
    <source>
        <dbReference type="ARBA" id="ARBA00022454"/>
    </source>
</evidence>
<dbReference type="Proteomes" id="UP000001197">
    <property type="component" value="Chromosome 3"/>
</dbReference>
<accession>A0A090D669</accession>
<keyword evidence="9" id="KW-0805">Transcription regulation</keyword>
<dbReference type="GO" id="GO:0000781">
    <property type="term" value="C:chromosome, telomeric region"/>
    <property type="evidence" value="ECO:0007669"/>
    <property type="project" value="UniProtKB-SubCell"/>
</dbReference>
<evidence type="ECO:0000256" key="8">
    <source>
        <dbReference type="ARBA" id="ARBA00022895"/>
    </source>
</evidence>
<dbReference type="InParanoid" id="A0A090D669"/>
<organism evidence="15 16">
    <name type="scientific">Podospora anserina (strain S / ATCC MYA-4624 / DSM 980 / FGSC 10383)</name>
    <name type="common">Pleurage anserina</name>
    <dbReference type="NCBI Taxonomy" id="515849"/>
    <lineage>
        <taxon>Eukaryota</taxon>
        <taxon>Fungi</taxon>
        <taxon>Dikarya</taxon>
        <taxon>Ascomycota</taxon>
        <taxon>Pezizomycotina</taxon>
        <taxon>Sordariomycetes</taxon>
        <taxon>Sordariomycetidae</taxon>
        <taxon>Sordariales</taxon>
        <taxon>Podosporaceae</taxon>
        <taxon>Podospora</taxon>
        <taxon>Podospora anserina</taxon>
    </lineage>
</organism>
<proteinExistence type="inferred from homology"/>
<dbReference type="AlphaFoldDB" id="A0A090D669"/>
<dbReference type="Pfam" id="PF08738">
    <property type="entry name" value="Gon7"/>
    <property type="match status" value="1"/>
</dbReference>
<feature type="compositionally biased region" description="Acidic residues" evidence="14">
    <location>
        <begin position="82"/>
        <end position="91"/>
    </location>
</feature>
<feature type="compositionally biased region" description="Polar residues" evidence="14">
    <location>
        <begin position="1"/>
        <end position="19"/>
    </location>
</feature>
<evidence type="ECO:0000256" key="12">
    <source>
        <dbReference type="ARBA" id="ARBA00023242"/>
    </source>
</evidence>
<keyword evidence="16" id="KW-1185">Reference proteome</keyword>
<keyword evidence="10" id="KW-0010">Activator</keyword>
<dbReference type="InterPro" id="IPR014849">
    <property type="entry name" value="EKC/KEOPS_Gon7"/>
</dbReference>
<keyword evidence="12" id="KW-0539">Nucleus</keyword>
<keyword evidence="6" id="KW-0158">Chromosome</keyword>
<keyword evidence="7" id="KW-0819">tRNA processing</keyword>
<evidence type="ECO:0000256" key="1">
    <source>
        <dbReference type="ARBA" id="ARBA00004123"/>
    </source>
</evidence>
<evidence type="ECO:0000256" key="9">
    <source>
        <dbReference type="ARBA" id="ARBA00023015"/>
    </source>
</evidence>
<sequence>MSNSAAITATYNSETNAPFTLSLPQTTPTSTGAVKAKQQSLSQLRDSVHSLQATINKQLTQRMEEDNARAGTAAVDKKEEENYGEEVVEED</sequence>
<evidence type="ECO:0000256" key="4">
    <source>
        <dbReference type="ARBA" id="ARBA00011534"/>
    </source>
</evidence>
<evidence type="ECO:0000256" key="14">
    <source>
        <dbReference type="SAM" id="MobiDB-lite"/>
    </source>
</evidence>
<dbReference type="GO" id="GO:0005634">
    <property type="term" value="C:nucleus"/>
    <property type="evidence" value="ECO:0007669"/>
    <property type="project" value="UniProtKB-SubCell"/>
</dbReference>
<keyword evidence="11" id="KW-0804">Transcription</keyword>
<evidence type="ECO:0000256" key="10">
    <source>
        <dbReference type="ARBA" id="ARBA00023159"/>
    </source>
</evidence>
<evidence type="ECO:0000256" key="3">
    <source>
        <dbReference type="ARBA" id="ARBA00008529"/>
    </source>
</evidence>
<dbReference type="EMBL" id="FO904938">
    <property type="protein sequence ID" value="CDP27038.1"/>
    <property type="molecule type" value="Genomic_DNA"/>
</dbReference>
<evidence type="ECO:0000256" key="5">
    <source>
        <dbReference type="ARBA" id="ARBA00019746"/>
    </source>
</evidence>
<comment type="similarity">
    <text evidence="3">Belongs to the GON7 family.</text>
</comment>
<evidence type="ECO:0000313" key="16">
    <source>
        <dbReference type="Proteomes" id="UP000001197"/>
    </source>
</evidence>
<feature type="region of interest" description="Disordered" evidence="14">
    <location>
        <begin position="62"/>
        <end position="91"/>
    </location>
</feature>
<name>A0A090D669_PODAN</name>
<evidence type="ECO:0000256" key="13">
    <source>
        <dbReference type="ARBA" id="ARBA00025393"/>
    </source>
</evidence>
<comment type="subunit">
    <text evidence="4">Component of the EKC/KEOPS complex composed of at least BUD32, CGI121, GON7, KAE1 and PCC1; the whole complex dimerizes.</text>
</comment>
<keyword evidence="8" id="KW-0779">Telomere</keyword>
<reference evidence="16" key="2">
    <citation type="journal article" date="2014" name="Genetics">
        <title>Maintaining two mating types: Structure of the mating type locus and its role in heterokaryosis in Podospora anserina.</title>
        <authorList>
            <person name="Grognet P."/>
            <person name="Bidard F."/>
            <person name="Kuchly C."/>
            <person name="Tong L.C.H."/>
            <person name="Coppin E."/>
            <person name="Benkhali J.A."/>
            <person name="Couloux A."/>
            <person name="Wincker P."/>
            <person name="Debuchy R."/>
            <person name="Silar P."/>
        </authorList>
    </citation>
    <scope>GENOME REANNOTATION</scope>
    <source>
        <strain evidence="16">S / ATCC MYA-4624 / DSM 980 / FGSC 10383</strain>
    </source>
</reference>
<feature type="region of interest" description="Disordered" evidence="14">
    <location>
        <begin position="1"/>
        <end position="38"/>
    </location>
</feature>
<evidence type="ECO:0000256" key="11">
    <source>
        <dbReference type="ARBA" id="ARBA00023163"/>
    </source>
</evidence>
<dbReference type="GO" id="GO:0008033">
    <property type="term" value="P:tRNA processing"/>
    <property type="evidence" value="ECO:0007669"/>
    <property type="project" value="UniProtKB-KW"/>
</dbReference>
<comment type="function">
    <text evidence="13">Component of the EKC/KEOPS complex that is required for the formation of a threonylcarbamoyl group on adenosine at position 37 (t(6)A37) in tRNAs that read codons beginning with adenine. The complex is probably involved in the transfer of the threonylcarbamoyl moiety of threonylcarbamoyl-AMP (TC-AMP) to the N6 group of A37. GON7 likely plays a supporting role to the catalytic subunit KAE1 in the complex. The EKC/KEOPS complex also promotes both telomere uncapping and telomere elongation. The complex is required for efficient recruitment of transcriptional coactivators.</text>
</comment>